<dbReference type="Pfam" id="PF00557">
    <property type="entry name" value="Peptidase_M24"/>
    <property type="match status" value="1"/>
</dbReference>
<sequence length="254" mass="27340">MITQDPKEIEILRQGGKILAAVLNLVAAQVKLGVSAFELDQLAEKEIRARGATPSFKNYAAQPGDPPFPASLCVSVNDEVVHGIPTKGKILKEGDIVGLDLGVEYQGLFTDAAITVPVGKVEAKYLKLIEAAKESLTAGLAKIKAGNFTGDIGAAVESTAKKYRFQVVRELVGHGVGRAVHEEPEVPGFGKPKTGTKLVAGMVLAIEPMINAGSWKIYFADDKWTIKTYDHSRSSHMEHTILVTDMGYEILTKI</sequence>
<dbReference type="NCBIfam" id="TIGR00500">
    <property type="entry name" value="met_pdase_I"/>
    <property type="match status" value="1"/>
</dbReference>
<evidence type="ECO:0000256" key="5">
    <source>
        <dbReference type="ARBA" id="ARBA00022801"/>
    </source>
</evidence>
<evidence type="ECO:0000256" key="4">
    <source>
        <dbReference type="ARBA" id="ARBA00022723"/>
    </source>
</evidence>
<evidence type="ECO:0000256" key="3">
    <source>
        <dbReference type="ARBA" id="ARBA00022670"/>
    </source>
</evidence>
<keyword evidence="3 6" id="KW-0645">Protease</keyword>
<gene>
    <name evidence="6" type="primary">map</name>
    <name evidence="9" type="ORF">A2660_01675</name>
</gene>
<dbReference type="GO" id="GO:0004239">
    <property type="term" value="F:initiator methionyl aminopeptidase activity"/>
    <property type="evidence" value="ECO:0007669"/>
    <property type="project" value="UniProtKB-UniRule"/>
</dbReference>
<dbReference type="PANTHER" id="PTHR43330">
    <property type="entry name" value="METHIONINE AMINOPEPTIDASE"/>
    <property type="match status" value="1"/>
</dbReference>
<keyword evidence="4 6" id="KW-0479">Metal-binding</keyword>
<feature type="domain" description="Peptidase M24" evidence="8">
    <location>
        <begin position="11"/>
        <end position="245"/>
    </location>
</feature>
<dbReference type="PRINTS" id="PR00599">
    <property type="entry name" value="MAPEPTIDASE"/>
</dbReference>
<dbReference type="GO" id="GO:0070006">
    <property type="term" value="F:metalloaminopeptidase activity"/>
    <property type="evidence" value="ECO:0007669"/>
    <property type="project" value="UniProtKB-UniRule"/>
</dbReference>
<comment type="similarity">
    <text evidence="6">Belongs to the peptidase M24A family. Methionine aminopeptidase type 1 subfamily.</text>
</comment>
<feature type="binding site" evidence="6">
    <location>
        <position position="238"/>
    </location>
    <ligand>
        <name>a divalent metal cation</name>
        <dbReference type="ChEBI" id="CHEBI:60240"/>
        <label>1</label>
    </ligand>
</feature>
<feature type="binding site" evidence="6">
    <location>
        <position position="238"/>
    </location>
    <ligand>
        <name>a divalent metal cation</name>
        <dbReference type="ChEBI" id="CHEBI:60240"/>
        <label>2</label>
        <note>catalytic</note>
    </ligand>
</feature>
<keyword evidence="2 6" id="KW-0031">Aminopeptidase</keyword>
<dbReference type="GO" id="GO:0046872">
    <property type="term" value="F:metal ion binding"/>
    <property type="evidence" value="ECO:0007669"/>
    <property type="project" value="UniProtKB-UniRule"/>
</dbReference>
<dbReference type="EMBL" id="MFEJ01000020">
    <property type="protein sequence ID" value="OGE80138.1"/>
    <property type="molecule type" value="Genomic_DNA"/>
</dbReference>
<feature type="binding site" evidence="6">
    <location>
        <position position="181"/>
    </location>
    <ligand>
        <name>substrate</name>
    </ligand>
</feature>
<dbReference type="SUPFAM" id="SSF55920">
    <property type="entry name" value="Creatinase/aminopeptidase"/>
    <property type="match status" value="1"/>
</dbReference>
<evidence type="ECO:0000256" key="6">
    <source>
        <dbReference type="HAMAP-Rule" id="MF_01974"/>
    </source>
</evidence>
<dbReference type="InterPro" id="IPR002467">
    <property type="entry name" value="Pept_M24A_MAP1"/>
</dbReference>
<dbReference type="Proteomes" id="UP000176233">
    <property type="component" value="Unassembled WGS sequence"/>
</dbReference>
<comment type="catalytic activity">
    <reaction evidence="6 7">
        <text>Release of N-terminal amino acids, preferentially methionine, from peptides and arylamides.</text>
        <dbReference type="EC" id="3.4.11.18"/>
    </reaction>
</comment>
<feature type="binding site" evidence="6">
    <location>
        <position position="111"/>
    </location>
    <ligand>
        <name>a divalent metal cation</name>
        <dbReference type="ChEBI" id="CHEBI:60240"/>
        <label>2</label>
        <note>catalytic</note>
    </ligand>
</feature>
<keyword evidence="5 6" id="KW-0378">Hydrolase</keyword>
<evidence type="ECO:0000256" key="1">
    <source>
        <dbReference type="ARBA" id="ARBA00002521"/>
    </source>
</evidence>
<organism evidence="9 10">
    <name type="scientific">Candidatus Doudnabacteria bacterium RIFCSPHIGHO2_01_FULL_45_18</name>
    <dbReference type="NCBI Taxonomy" id="1817823"/>
    <lineage>
        <taxon>Bacteria</taxon>
        <taxon>Candidatus Doudnaibacteriota</taxon>
    </lineage>
</organism>
<evidence type="ECO:0000313" key="10">
    <source>
        <dbReference type="Proteomes" id="UP000176233"/>
    </source>
</evidence>
<name>A0A1F5NR85_9BACT</name>
<comment type="function">
    <text evidence="1 6">Removes the N-terminal methionine from nascent proteins. The N-terminal methionine is often cleaved when the second residue in the primary sequence is small and uncharged (Met-Ala-, Cys, Gly, Pro, Ser, Thr, or Val). Requires deformylation of the N(alpha)-formylated initiator methionine before it can be hydrolyzed.</text>
</comment>
<comment type="caution">
    <text evidence="9">The sequence shown here is derived from an EMBL/GenBank/DDBJ whole genome shotgun (WGS) entry which is preliminary data.</text>
</comment>
<dbReference type="InterPro" id="IPR036005">
    <property type="entry name" value="Creatinase/aminopeptidase-like"/>
</dbReference>
<dbReference type="EC" id="3.4.11.18" evidence="6 7"/>
<protein>
    <recommendedName>
        <fullName evidence="6 7">Methionine aminopeptidase</fullName>
        <shortName evidence="6">MAP</shortName>
        <shortName evidence="6">MetAP</shortName>
        <ecNumber evidence="6 7">3.4.11.18</ecNumber>
    </recommendedName>
    <alternativeName>
        <fullName evidence="6">Peptidase M</fullName>
    </alternativeName>
</protein>
<feature type="binding site" evidence="6">
    <location>
        <position position="111"/>
    </location>
    <ligand>
        <name>a divalent metal cation</name>
        <dbReference type="ChEBI" id="CHEBI:60240"/>
        <label>1</label>
    </ligand>
</feature>
<dbReference type="Gene3D" id="3.90.230.10">
    <property type="entry name" value="Creatinase/methionine aminopeptidase superfamily"/>
    <property type="match status" value="1"/>
</dbReference>
<accession>A0A1F5NR85</accession>
<evidence type="ECO:0000259" key="8">
    <source>
        <dbReference type="Pfam" id="PF00557"/>
    </source>
</evidence>
<comment type="subunit">
    <text evidence="6">Monomer.</text>
</comment>
<feature type="binding site" evidence="6">
    <location>
        <position position="207"/>
    </location>
    <ligand>
        <name>a divalent metal cation</name>
        <dbReference type="ChEBI" id="CHEBI:60240"/>
        <label>2</label>
        <note>catalytic</note>
    </ligand>
</feature>
<dbReference type="InterPro" id="IPR000994">
    <property type="entry name" value="Pept_M24"/>
</dbReference>
<evidence type="ECO:0000313" key="9">
    <source>
        <dbReference type="EMBL" id="OGE80138.1"/>
    </source>
</evidence>
<dbReference type="CDD" id="cd01086">
    <property type="entry name" value="MetAP1"/>
    <property type="match status" value="1"/>
</dbReference>
<dbReference type="HAMAP" id="MF_01974">
    <property type="entry name" value="MetAP_1"/>
    <property type="match status" value="1"/>
</dbReference>
<reference evidence="9 10" key="1">
    <citation type="journal article" date="2016" name="Nat. Commun.">
        <title>Thousands of microbial genomes shed light on interconnected biogeochemical processes in an aquifer system.</title>
        <authorList>
            <person name="Anantharaman K."/>
            <person name="Brown C.T."/>
            <person name="Hug L.A."/>
            <person name="Sharon I."/>
            <person name="Castelle C.J."/>
            <person name="Probst A.J."/>
            <person name="Thomas B.C."/>
            <person name="Singh A."/>
            <person name="Wilkins M.J."/>
            <person name="Karaoz U."/>
            <person name="Brodie E.L."/>
            <person name="Williams K.H."/>
            <person name="Hubbard S.S."/>
            <person name="Banfield J.F."/>
        </authorList>
    </citation>
    <scope>NUCLEOTIDE SEQUENCE [LARGE SCALE GENOMIC DNA]</scope>
</reference>
<proteinExistence type="inferred from homology"/>
<dbReference type="GO" id="GO:0006508">
    <property type="term" value="P:proteolysis"/>
    <property type="evidence" value="ECO:0007669"/>
    <property type="project" value="UniProtKB-KW"/>
</dbReference>
<feature type="binding site" evidence="6">
    <location>
        <position position="174"/>
    </location>
    <ligand>
        <name>a divalent metal cation</name>
        <dbReference type="ChEBI" id="CHEBI:60240"/>
        <label>2</label>
        <note>catalytic</note>
    </ligand>
</feature>
<dbReference type="GO" id="GO:0005829">
    <property type="term" value="C:cytosol"/>
    <property type="evidence" value="ECO:0007669"/>
    <property type="project" value="TreeGrafter"/>
</dbReference>
<comment type="cofactor">
    <cofactor evidence="6">
        <name>Co(2+)</name>
        <dbReference type="ChEBI" id="CHEBI:48828"/>
    </cofactor>
    <cofactor evidence="6">
        <name>Zn(2+)</name>
        <dbReference type="ChEBI" id="CHEBI:29105"/>
    </cofactor>
    <cofactor evidence="6">
        <name>Mn(2+)</name>
        <dbReference type="ChEBI" id="CHEBI:29035"/>
    </cofactor>
    <cofactor evidence="6">
        <name>Fe(2+)</name>
        <dbReference type="ChEBI" id="CHEBI:29033"/>
    </cofactor>
    <text evidence="6">Binds 2 divalent metal cations per subunit. Has a high-affinity and a low affinity metal-binding site. The true nature of the physiological cofactor is under debate. The enzyme is active with cobalt, zinc, manganese or divalent iron ions. Most likely, methionine aminopeptidases function as mononuclear Fe(2+)-metalloproteases under physiological conditions, and the catalytically relevant metal-binding site has been assigned to the histidine-containing high-affinity site.</text>
</comment>
<feature type="binding site" evidence="6">
    <location>
        <position position="82"/>
    </location>
    <ligand>
        <name>substrate</name>
    </ligand>
</feature>
<dbReference type="InterPro" id="IPR001714">
    <property type="entry name" value="Pept_M24_MAP"/>
</dbReference>
<feature type="binding site" evidence="6">
    <location>
        <position position="100"/>
    </location>
    <ligand>
        <name>a divalent metal cation</name>
        <dbReference type="ChEBI" id="CHEBI:60240"/>
        <label>1</label>
    </ligand>
</feature>
<evidence type="ECO:0000256" key="2">
    <source>
        <dbReference type="ARBA" id="ARBA00022438"/>
    </source>
</evidence>
<dbReference type="AlphaFoldDB" id="A0A1F5NR85"/>
<dbReference type="PANTHER" id="PTHR43330:SF27">
    <property type="entry name" value="METHIONINE AMINOPEPTIDASE"/>
    <property type="match status" value="1"/>
</dbReference>
<evidence type="ECO:0000256" key="7">
    <source>
        <dbReference type="RuleBase" id="RU003653"/>
    </source>
</evidence>